<dbReference type="HOGENOM" id="CLU_193779_1_0_5"/>
<dbReference type="eggNOG" id="ENOG5032YMV">
    <property type="taxonomic scope" value="Bacteria"/>
</dbReference>
<dbReference type="STRING" id="314232.SKA53_00295"/>
<accession>A3V906</accession>
<evidence type="ECO:0000313" key="1">
    <source>
        <dbReference type="EMBL" id="EAQ05369.1"/>
    </source>
</evidence>
<proteinExistence type="predicted"/>
<reference evidence="1 2" key="1">
    <citation type="submission" date="2006-01" db="EMBL/GenBank/DDBJ databases">
        <authorList>
            <person name="Hagstrom A."/>
            <person name="Ferriera S."/>
            <person name="Johnson J."/>
            <person name="Kravitz S."/>
            <person name="Halpern A."/>
            <person name="Remington K."/>
            <person name="Beeson K."/>
            <person name="Tran B."/>
            <person name="Rogers Y.-H."/>
            <person name="Friedman R."/>
            <person name="Venter J.C."/>
        </authorList>
    </citation>
    <scope>NUCLEOTIDE SEQUENCE [LARGE SCALE GENOMIC DNA]</scope>
    <source>
        <strain evidence="1 2">SKA53</strain>
    </source>
</reference>
<keyword evidence="2" id="KW-1185">Reference proteome</keyword>
<organism evidence="1 2">
    <name type="scientific">Yoonia vestfoldensis SKA53</name>
    <dbReference type="NCBI Taxonomy" id="314232"/>
    <lineage>
        <taxon>Bacteria</taxon>
        <taxon>Pseudomonadati</taxon>
        <taxon>Pseudomonadota</taxon>
        <taxon>Alphaproteobacteria</taxon>
        <taxon>Rhodobacterales</taxon>
        <taxon>Paracoccaceae</taxon>
        <taxon>Yoonia</taxon>
    </lineage>
</organism>
<dbReference type="Proteomes" id="UP000004507">
    <property type="component" value="Unassembled WGS sequence"/>
</dbReference>
<gene>
    <name evidence="1" type="ORF">SKA53_00295</name>
</gene>
<dbReference type="EMBL" id="AAMS01000010">
    <property type="protein sequence ID" value="EAQ05369.1"/>
    <property type="molecule type" value="Genomic_DNA"/>
</dbReference>
<comment type="caution">
    <text evidence="1">The sequence shown here is derived from an EMBL/GenBank/DDBJ whole genome shotgun (WGS) entry which is preliminary data.</text>
</comment>
<sequence>MVKITLDGIKYDTESLSVNGKAQLASIQFLHVQMQHLKNEISAYQTARFGYATALKAELAKVEAK</sequence>
<evidence type="ECO:0000313" key="2">
    <source>
        <dbReference type="Proteomes" id="UP000004507"/>
    </source>
</evidence>
<dbReference type="RefSeq" id="WP_007204020.1">
    <property type="nucleotide sequence ID" value="NZ_CH672414.1"/>
</dbReference>
<dbReference type="AlphaFoldDB" id="A3V906"/>
<protein>
    <submittedName>
        <fullName evidence="1">Uncharacterized protein</fullName>
    </submittedName>
</protein>
<dbReference type="OrthoDB" id="542469at2"/>
<name>A3V906_9RHOB</name>